<evidence type="ECO:0000256" key="16">
    <source>
        <dbReference type="PIRSR" id="PIRSR000472-50"/>
    </source>
</evidence>
<keyword evidence="7 15" id="KW-0808">Transferase</keyword>
<feature type="short sequence motif" description="SH3-binding" evidence="17">
    <location>
        <begin position="305"/>
        <end position="311"/>
    </location>
</feature>
<dbReference type="OrthoDB" id="6435034at2759"/>
<proteinExistence type="inferred from homology"/>
<dbReference type="Gene3D" id="1.10.287.1060">
    <property type="entry name" value="ESAT-6-like"/>
    <property type="match status" value="1"/>
</dbReference>
<evidence type="ECO:0000256" key="18">
    <source>
        <dbReference type="PIRSR" id="PIRSR000472-52"/>
    </source>
</evidence>
<keyword evidence="27" id="KW-1185">Reference proteome</keyword>
<comment type="catalytic activity">
    <reaction evidence="14 15">
        <text>N(4)-{beta-D-GlcNAc-(1-&gt;2)-alpha-D-Man-(1-&gt;3)-[beta-D-GlcNAc-(1-&gt;2)-alpha-D-Man-(1-&gt;6)]-beta-D-Man-(1-&gt;4)-beta-D-GlcNAc-(1-&gt;4)-beta-D-GlcNAc}-L-asparaginyl-[protein] + GDP-beta-L-fucose = an N(4)-{beta-D-GlcNAc-(1-&gt;2)-alpha-D-Man-(1-&gt;3)-[beta-D-GlcNAc-(1-&gt;2)-alpha-D-Man-(1-&gt;6)]-beta-D-Man-(1-&gt;4)-beta-D-GlcNAc-(1-&gt;4)-[alpha-L-Fuc-(1-&gt;6)]-beta-D-GlcNAc}-L-asparaginyl-[protein] + GDP + H(+)</text>
        <dbReference type="Rhea" id="RHEA:12985"/>
        <dbReference type="Rhea" id="RHEA-COMP:13526"/>
        <dbReference type="Rhea" id="RHEA-COMP:13532"/>
        <dbReference type="ChEBI" id="CHEBI:15378"/>
        <dbReference type="ChEBI" id="CHEBI:57273"/>
        <dbReference type="ChEBI" id="CHEBI:58189"/>
        <dbReference type="ChEBI" id="CHEBI:60651"/>
        <dbReference type="ChEBI" id="CHEBI:137207"/>
        <dbReference type="EC" id="2.4.1.68"/>
    </reaction>
</comment>
<organism evidence="25">
    <name type="scientific">Capitella teleta</name>
    <name type="common">Polychaete worm</name>
    <dbReference type="NCBI Taxonomy" id="283909"/>
    <lineage>
        <taxon>Eukaryota</taxon>
        <taxon>Metazoa</taxon>
        <taxon>Spiralia</taxon>
        <taxon>Lophotrochozoa</taxon>
        <taxon>Annelida</taxon>
        <taxon>Polychaeta</taxon>
        <taxon>Sedentaria</taxon>
        <taxon>Scolecida</taxon>
        <taxon>Capitellidae</taxon>
        <taxon>Capitella</taxon>
    </lineage>
</organism>
<feature type="region of interest" description="Important for donor substrate binding" evidence="16 20">
    <location>
        <begin position="371"/>
        <end position="372"/>
    </location>
</feature>
<keyword evidence="5 19" id="KW-0728">SH3 domain</keyword>
<sequence length="589" mass="67152">MRGTWRVVAGLLVFWLLVLLYMSATLFQGGSDSTADRTERQLSRALHELDLLKHQNQELHELAEQLKQIQNNPVLGATADPTKEIQALKVQLAEARKQVHNLQKRSNAPPSLAQEELRRKVETGVNEMWYLVRSQLGQLRDEVMQNQAAQASLRVQGLMEDAADHRRVLLTDLSNLSRANGMDEWRHREHEQLTELVQTRIKYLQNPKDCSKAKKLVCNINKGCGYGCQLHHLTYCFIIAYGTQRTFVLESRGWRYSSEGWEKYFLPLSETCTDRQGDSSRAWGGKKRLTYVQVVDLPIVDSLHPRPPFMPQAIPADLAPRLMRMHGHPFVWWIAQFLTYLTRLQPAFQRDIDDVSHSLGFKGPIVGVHVRRTDKVGTEAAFHGLDEYMIYVEEYFNLLEKSQSIEQRAIYLATDDPNLHTEAKTKYPNYKIIGESEFSKSAGLSSRYTDNALRAIIMDIHFLSHSDYLVCTFSSQVCRVAYEVMQTLHPDASARFKSLDDIYYFGGQNGHSQMAAYPHEPRSGSDEMQLVTGDHVGIAGNHWDGYSKGNNRRTGKTGLFPSYKMVEDVEIVDFPTYPEATPQRGGGSR</sequence>
<evidence type="ECO:0000256" key="20">
    <source>
        <dbReference type="PROSITE-ProRule" id="PRU00992"/>
    </source>
</evidence>
<evidence type="ECO:0000256" key="17">
    <source>
        <dbReference type="PIRSR" id="PIRSR000472-51"/>
    </source>
</evidence>
<dbReference type="InterPro" id="IPR036028">
    <property type="entry name" value="SH3-like_dom_sf"/>
</dbReference>
<evidence type="ECO:0000256" key="19">
    <source>
        <dbReference type="PROSITE-ProRule" id="PRU00192"/>
    </source>
</evidence>
<dbReference type="PANTHER" id="PTHR13132:SF29">
    <property type="entry name" value="ALPHA-(1,6)-FUCOSYLTRANSFERASE"/>
    <property type="match status" value="1"/>
</dbReference>
<dbReference type="SUPFAM" id="SSF50044">
    <property type="entry name" value="SH3-domain"/>
    <property type="match status" value="1"/>
</dbReference>
<dbReference type="AlphaFoldDB" id="R7UEM1"/>
<evidence type="ECO:0000256" key="14">
    <source>
        <dbReference type="ARBA" id="ARBA00093238"/>
    </source>
</evidence>
<evidence type="ECO:0000313" key="25">
    <source>
        <dbReference type="EMBL" id="ELU04531.1"/>
    </source>
</evidence>
<dbReference type="EMBL" id="AMQN01008104">
    <property type="status" value="NOT_ANNOTATED_CDS"/>
    <property type="molecule type" value="Genomic_DNA"/>
</dbReference>
<evidence type="ECO:0000259" key="23">
    <source>
        <dbReference type="PROSITE" id="PS50002"/>
    </source>
</evidence>
<dbReference type="PIRSF" id="PIRSF000472">
    <property type="entry name" value="Alpha1_6FUT_euk"/>
    <property type="match status" value="1"/>
</dbReference>
<keyword evidence="13 18" id="KW-1015">Disulfide bond</keyword>
<gene>
    <name evidence="25" type="ORF">CAPTEDRAFT_97586</name>
</gene>
<dbReference type="InterPro" id="IPR045573">
    <property type="entry name" value="Fut8_N_cat"/>
</dbReference>
<keyword evidence="8" id="KW-0812">Transmembrane</keyword>
<dbReference type="InterPro" id="IPR035653">
    <property type="entry name" value="Fut8_SH3"/>
</dbReference>
<dbReference type="SMART" id="SM00326">
    <property type="entry name" value="SH3"/>
    <property type="match status" value="1"/>
</dbReference>
<evidence type="ECO:0000256" key="1">
    <source>
        <dbReference type="ARBA" id="ARBA00004447"/>
    </source>
</evidence>
<feature type="disulfide bond" evidence="18">
    <location>
        <begin position="218"/>
        <end position="236"/>
    </location>
</feature>
<dbReference type="STRING" id="283909.R7UEM1"/>
<feature type="coiled-coil region" evidence="21">
    <location>
        <begin position="35"/>
        <end position="105"/>
    </location>
</feature>
<comment type="similarity">
    <text evidence="15 20">Belongs to the glycosyltransferase 23 family.</text>
</comment>
<keyword evidence="9" id="KW-0735">Signal-anchor</keyword>
<evidence type="ECO:0000256" key="12">
    <source>
        <dbReference type="ARBA" id="ARBA00023136"/>
    </source>
</evidence>
<evidence type="ECO:0000256" key="10">
    <source>
        <dbReference type="ARBA" id="ARBA00022989"/>
    </source>
</evidence>
<evidence type="ECO:0000256" key="7">
    <source>
        <dbReference type="ARBA" id="ARBA00022679"/>
    </source>
</evidence>
<evidence type="ECO:0000256" key="11">
    <source>
        <dbReference type="ARBA" id="ARBA00023034"/>
    </source>
</evidence>
<evidence type="ECO:0000256" key="22">
    <source>
        <dbReference type="SAM" id="SignalP"/>
    </source>
</evidence>
<dbReference type="OMA" id="SDGYEAW"/>
<comment type="function">
    <text evidence="15">Catalyzes the addition of fucose in alpha 1-6 linkage to the first GlcNAc residue, next to the peptide chains in N-glycans.</text>
</comment>
<dbReference type="Gene3D" id="3.40.50.11350">
    <property type="match status" value="1"/>
</dbReference>
<dbReference type="InterPro" id="IPR001452">
    <property type="entry name" value="SH3_domain"/>
</dbReference>
<dbReference type="InterPro" id="IPR027350">
    <property type="entry name" value="GT23_dom"/>
</dbReference>
<feature type="disulfide bond" evidence="18">
    <location>
        <begin position="224"/>
        <end position="228"/>
    </location>
</feature>
<evidence type="ECO:0000256" key="8">
    <source>
        <dbReference type="ARBA" id="ARBA00022692"/>
    </source>
</evidence>
<dbReference type="FunCoup" id="R7UEM1">
    <property type="interactions" value="494"/>
</dbReference>
<evidence type="ECO:0000256" key="13">
    <source>
        <dbReference type="ARBA" id="ARBA00023157"/>
    </source>
</evidence>
<keyword evidence="10" id="KW-1133">Transmembrane helix</keyword>
<dbReference type="FunFam" id="3.40.50.11350:FF:000001">
    <property type="entry name" value="Alpha-(1,6)-fucosyltransferase"/>
    <property type="match status" value="1"/>
</dbReference>
<accession>R7UEM1</accession>
<dbReference type="UniPathway" id="UPA00378"/>
<dbReference type="PROSITE" id="PS50002">
    <property type="entry name" value="SH3"/>
    <property type="match status" value="1"/>
</dbReference>
<protein>
    <recommendedName>
        <fullName evidence="4 15">Alpha-(1,6)-fucosyltransferase</fullName>
        <ecNumber evidence="3 15">2.4.1.68</ecNumber>
    </recommendedName>
</protein>
<dbReference type="Proteomes" id="UP000014760">
    <property type="component" value="Unassembled WGS sequence"/>
</dbReference>
<feature type="domain" description="SH3" evidence="23">
    <location>
        <begin position="508"/>
        <end position="570"/>
    </location>
</feature>
<dbReference type="FunFam" id="2.30.30.40:FF:000070">
    <property type="entry name" value="Alpha-(1,6)-fucosyltransferase"/>
    <property type="match status" value="1"/>
</dbReference>
<keyword evidence="21" id="KW-0175">Coiled coil</keyword>
<evidence type="ECO:0000256" key="21">
    <source>
        <dbReference type="SAM" id="Coils"/>
    </source>
</evidence>
<feature type="domain" description="GT23" evidence="24">
    <location>
        <begin position="212"/>
        <end position="499"/>
    </location>
</feature>
<dbReference type="EC" id="2.4.1.68" evidence="3 15"/>
<feature type="disulfide bond" evidence="18">
    <location>
        <begin position="210"/>
        <end position="272"/>
    </location>
</feature>
<dbReference type="Pfam" id="PF19745">
    <property type="entry name" value="FUT8_N_cat"/>
    <property type="match status" value="1"/>
</dbReference>
<dbReference type="CDD" id="cd11300">
    <property type="entry name" value="Fut8_like"/>
    <property type="match status" value="1"/>
</dbReference>
<dbReference type="InterPro" id="IPR015827">
    <property type="entry name" value="Fut8"/>
</dbReference>
<keyword evidence="22" id="KW-0732">Signal</keyword>
<evidence type="ECO:0000256" key="15">
    <source>
        <dbReference type="PIRNR" id="PIRNR000472"/>
    </source>
</evidence>
<evidence type="ECO:0000256" key="6">
    <source>
        <dbReference type="ARBA" id="ARBA00022676"/>
    </source>
</evidence>
<evidence type="ECO:0000256" key="3">
    <source>
        <dbReference type="ARBA" id="ARBA00012660"/>
    </source>
</evidence>
<dbReference type="Pfam" id="PF14604">
    <property type="entry name" value="SH3_9"/>
    <property type="match status" value="1"/>
</dbReference>
<feature type="signal peptide" evidence="22">
    <location>
        <begin position="1"/>
        <end position="24"/>
    </location>
</feature>
<feature type="chain" id="PRO_5008787982" description="Alpha-(1,6)-fucosyltransferase" evidence="22">
    <location>
        <begin position="25"/>
        <end position="589"/>
    </location>
</feature>
<evidence type="ECO:0000313" key="26">
    <source>
        <dbReference type="EnsemblMetazoa" id="CapteP97586"/>
    </source>
</evidence>
<comment type="pathway">
    <text evidence="2 15">Protein modification; protein glycosylation.</text>
</comment>
<dbReference type="Gene3D" id="2.30.30.40">
    <property type="entry name" value="SH3 Domains"/>
    <property type="match status" value="1"/>
</dbReference>
<dbReference type="GO" id="GO:0032580">
    <property type="term" value="C:Golgi cisterna membrane"/>
    <property type="evidence" value="ECO:0007669"/>
    <property type="project" value="UniProtKB-SubCell"/>
</dbReference>
<evidence type="ECO:0000313" key="27">
    <source>
        <dbReference type="Proteomes" id="UP000014760"/>
    </source>
</evidence>
<reference evidence="27" key="1">
    <citation type="submission" date="2012-12" db="EMBL/GenBank/DDBJ databases">
        <authorList>
            <person name="Hellsten U."/>
            <person name="Grimwood J."/>
            <person name="Chapman J.A."/>
            <person name="Shapiro H."/>
            <person name="Aerts A."/>
            <person name="Otillar R.P."/>
            <person name="Terry A.Y."/>
            <person name="Boore J.L."/>
            <person name="Simakov O."/>
            <person name="Marletaz F."/>
            <person name="Cho S.-J."/>
            <person name="Edsinger-Gonzales E."/>
            <person name="Havlak P."/>
            <person name="Kuo D.-H."/>
            <person name="Larsson T."/>
            <person name="Lv J."/>
            <person name="Arendt D."/>
            <person name="Savage R."/>
            <person name="Osoegawa K."/>
            <person name="de Jong P."/>
            <person name="Lindberg D.R."/>
            <person name="Seaver E.C."/>
            <person name="Weisblat D.A."/>
            <person name="Putnam N.H."/>
            <person name="Grigoriev I.V."/>
            <person name="Rokhsar D.S."/>
        </authorList>
    </citation>
    <scope>NUCLEOTIDE SEQUENCE</scope>
    <source>
        <strain evidence="27">I ESC-2004</strain>
    </source>
</reference>
<dbReference type="CDD" id="cd11792">
    <property type="entry name" value="SH3_Fut8"/>
    <property type="match status" value="1"/>
</dbReference>
<dbReference type="GO" id="GO:0008424">
    <property type="term" value="F:glycoprotein 6-alpha-L-fucosyltransferase activity"/>
    <property type="evidence" value="ECO:0007669"/>
    <property type="project" value="UniProtKB-EC"/>
</dbReference>
<dbReference type="PROSITE" id="PS51659">
    <property type="entry name" value="GT23"/>
    <property type="match status" value="1"/>
</dbReference>
<evidence type="ECO:0000256" key="2">
    <source>
        <dbReference type="ARBA" id="ARBA00004922"/>
    </source>
</evidence>
<name>R7UEM1_CAPTE</name>
<keyword evidence="6 15" id="KW-0328">Glycosyltransferase</keyword>
<evidence type="ECO:0000256" key="5">
    <source>
        <dbReference type="ARBA" id="ARBA00022443"/>
    </source>
</evidence>
<reference evidence="25 27" key="2">
    <citation type="journal article" date="2013" name="Nature">
        <title>Insights into bilaterian evolution from three spiralian genomes.</title>
        <authorList>
            <person name="Simakov O."/>
            <person name="Marletaz F."/>
            <person name="Cho S.J."/>
            <person name="Edsinger-Gonzales E."/>
            <person name="Havlak P."/>
            <person name="Hellsten U."/>
            <person name="Kuo D.H."/>
            <person name="Larsson T."/>
            <person name="Lv J."/>
            <person name="Arendt D."/>
            <person name="Savage R."/>
            <person name="Osoegawa K."/>
            <person name="de Jong P."/>
            <person name="Grimwood J."/>
            <person name="Chapman J.A."/>
            <person name="Shapiro H."/>
            <person name="Aerts A."/>
            <person name="Otillar R.P."/>
            <person name="Terry A.Y."/>
            <person name="Boore J.L."/>
            <person name="Grigoriev I.V."/>
            <person name="Lindberg D.R."/>
            <person name="Seaver E.C."/>
            <person name="Weisblat D.A."/>
            <person name="Putnam N.H."/>
            <person name="Rokhsar D.S."/>
        </authorList>
    </citation>
    <scope>NUCLEOTIDE SEQUENCE</scope>
    <source>
        <strain evidence="25 27">I ESC-2004</strain>
    </source>
</reference>
<dbReference type="PANTHER" id="PTHR13132">
    <property type="entry name" value="ALPHA- 1,6 -FUCOSYLTRANSFERASE"/>
    <property type="match status" value="1"/>
</dbReference>
<evidence type="ECO:0000256" key="4">
    <source>
        <dbReference type="ARBA" id="ARBA00018201"/>
    </source>
</evidence>
<keyword evidence="11 15" id="KW-0333">Golgi apparatus</keyword>
<dbReference type="GO" id="GO:0006487">
    <property type="term" value="P:protein N-linked glycosylation"/>
    <property type="evidence" value="ECO:0007669"/>
    <property type="project" value="TreeGrafter"/>
</dbReference>
<dbReference type="HOGENOM" id="CLU_021940_1_0_1"/>
<comment type="subcellular location">
    <subcellularLocation>
        <location evidence="1">Golgi apparatus</location>
        <location evidence="1">Golgi stack membrane</location>
        <topology evidence="1">Single-pass type II membrane protein</topology>
    </subcellularLocation>
</comment>
<evidence type="ECO:0000256" key="9">
    <source>
        <dbReference type="ARBA" id="ARBA00022968"/>
    </source>
</evidence>
<keyword evidence="12 15" id="KW-0472">Membrane</keyword>
<dbReference type="EnsemblMetazoa" id="CapteT97586">
    <property type="protein sequence ID" value="CapteP97586"/>
    <property type="gene ID" value="CapteG97586"/>
</dbReference>
<evidence type="ECO:0000259" key="24">
    <source>
        <dbReference type="PROSITE" id="PS51659"/>
    </source>
</evidence>
<feature type="disulfide bond" evidence="18">
    <location>
        <begin position="471"/>
        <end position="478"/>
    </location>
</feature>
<reference evidence="26" key="3">
    <citation type="submission" date="2015-06" db="UniProtKB">
        <authorList>
            <consortium name="EnsemblMetazoa"/>
        </authorList>
    </citation>
    <scope>IDENTIFICATION</scope>
</reference>
<dbReference type="EMBL" id="KB302198">
    <property type="protein sequence ID" value="ELU04531.1"/>
    <property type="molecule type" value="Genomic_DNA"/>
</dbReference>